<dbReference type="InParanoid" id="Q0F3B3"/>
<comment type="caution">
    <text evidence="1">The sequence shown here is derived from an EMBL/GenBank/DDBJ whole genome shotgun (WGS) entry which is preliminary data.</text>
</comment>
<evidence type="ECO:0000313" key="1">
    <source>
        <dbReference type="EMBL" id="EAU56028.1"/>
    </source>
</evidence>
<reference evidence="1 2" key="1">
    <citation type="submission" date="2006-09" db="EMBL/GenBank/DDBJ databases">
        <authorList>
            <person name="Emerson D."/>
            <person name="Ferriera S."/>
            <person name="Johnson J."/>
            <person name="Kravitz S."/>
            <person name="Halpern A."/>
            <person name="Remington K."/>
            <person name="Beeson K."/>
            <person name="Tran B."/>
            <person name="Rogers Y.-H."/>
            <person name="Friedman R."/>
            <person name="Venter J.C."/>
        </authorList>
    </citation>
    <scope>NUCLEOTIDE SEQUENCE [LARGE SCALE GENOMIC DNA]</scope>
    <source>
        <strain evidence="1 2">PV-1</strain>
    </source>
</reference>
<dbReference type="Proteomes" id="UP000005297">
    <property type="component" value="Unassembled WGS sequence"/>
</dbReference>
<accession>Q0F3B3</accession>
<dbReference type="RefSeq" id="WP_009851174.1">
    <property type="nucleotide sequence ID" value="NZ_DS022295.1"/>
</dbReference>
<keyword evidence="2" id="KW-1185">Reference proteome</keyword>
<evidence type="ECO:0000313" key="2">
    <source>
        <dbReference type="Proteomes" id="UP000005297"/>
    </source>
</evidence>
<proteinExistence type="predicted"/>
<organism evidence="1 2">
    <name type="scientific">Mariprofundus ferrooxydans PV-1</name>
    <dbReference type="NCBI Taxonomy" id="314345"/>
    <lineage>
        <taxon>Bacteria</taxon>
        <taxon>Pseudomonadati</taxon>
        <taxon>Pseudomonadota</taxon>
        <taxon>Candidatius Mariprofundia</taxon>
        <taxon>Mariprofundales</taxon>
        <taxon>Mariprofundaceae</taxon>
        <taxon>Mariprofundus</taxon>
    </lineage>
</organism>
<dbReference type="HOGENOM" id="CLU_3201784_0_0_0"/>
<gene>
    <name evidence="1" type="ORF">SPV1_04388</name>
</gene>
<sequence length="45" mass="4675">MLGNGTVSNLHSANYQAGSDLTNFLSMAVRSLAQQIAVSASTYQG</sequence>
<name>Q0F3B3_9PROT</name>
<protein>
    <submittedName>
        <fullName evidence="1">Uncharacterized protein</fullName>
    </submittedName>
</protein>
<dbReference type="EMBL" id="AATS01000001">
    <property type="protein sequence ID" value="EAU56028.1"/>
    <property type="molecule type" value="Genomic_DNA"/>
</dbReference>
<dbReference type="AlphaFoldDB" id="Q0F3B3"/>